<dbReference type="Gene3D" id="3.90.226.10">
    <property type="entry name" value="2-enoyl-CoA Hydratase, Chain A, domain 1"/>
    <property type="match status" value="1"/>
</dbReference>
<keyword evidence="3" id="KW-1185">Reference proteome</keyword>
<gene>
    <name evidence="2" type="ORF">EV678_2627</name>
</gene>
<sequence>MSTVLSHLEDGVLTLTLNRPEALNALNLAMIEDLRAATARAEHDEAVGAVVLRGGEHFMAGGDLKWFHSQLALPPAERQALFEQTIAAVHATTLQVRRMGKPVVASVSGAAAGFGLSLMLACDLAVAADNAYFTLAYCHIGLSPDGGATWFLPRAVGAKRAAEIALLGDRFDAAQAKEWGLINRVVPAAELEAESAKLARRLAAGPRQALARTKALLQASSGNSLPEQLFAEQGNFAACSVHPDFAEGLGAFLEKRKPAFGQK</sequence>
<proteinExistence type="inferred from homology"/>
<dbReference type="SUPFAM" id="SSF52096">
    <property type="entry name" value="ClpP/crotonase"/>
    <property type="match status" value="1"/>
</dbReference>
<dbReference type="CDD" id="cd06558">
    <property type="entry name" value="crotonase-like"/>
    <property type="match status" value="1"/>
</dbReference>
<dbReference type="InterPro" id="IPR014748">
    <property type="entry name" value="Enoyl-CoA_hydra_C"/>
</dbReference>
<name>A0ABY0IPZ5_9RHOO</name>
<evidence type="ECO:0000313" key="3">
    <source>
        <dbReference type="Proteomes" id="UP000292136"/>
    </source>
</evidence>
<dbReference type="Proteomes" id="UP000292136">
    <property type="component" value="Unassembled WGS sequence"/>
</dbReference>
<dbReference type="Pfam" id="PF00378">
    <property type="entry name" value="ECH_1"/>
    <property type="match status" value="1"/>
</dbReference>
<protein>
    <submittedName>
        <fullName evidence="2">Enoyl-CoA hydratase</fullName>
    </submittedName>
</protein>
<dbReference type="EMBL" id="SHKM01000002">
    <property type="protein sequence ID" value="RZT76744.1"/>
    <property type="molecule type" value="Genomic_DNA"/>
</dbReference>
<dbReference type="InterPro" id="IPR001753">
    <property type="entry name" value="Enoyl-CoA_hydra/iso"/>
</dbReference>
<comment type="caution">
    <text evidence="2">The sequence shown here is derived from an EMBL/GenBank/DDBJ whole genome shotgun (WGS) entry which is preliminary data.</text>
</comment>
<dbReference type="InterPro" id="IPR029045">
    <property type="entry name" value="ClpP/crotonase-like_dom_sf"/>
</dbReference>
<dbReference type="PANTHER" id="PTHR43459">
    <property type="entry name" value="ENOYL-COA HYDRATASE"/>
    <property type="match status" value="1"/>
</dbReference>
<evidence type="ECO:0000313" key="2">
    <source>
        <dbReference type="EMBL" id="RZT76744.1"/>
    </source>
</evidence>
<dbReference type="PANTHER" id="PTHR43459:SF1">
    <property type="entry name" value="EG:BACN32G11.4 PROTEIN"/>
    <property type="match status" value="1"/>
</dbReference>
<reference evidence="2 3" key="1">
    <citation type="submission" date="2019-02" db="EMBL/GenBank/DDBJ databases">
        <title>Genomic Encyclopedia of Type Strains, Phase IV (KMG-IV): sequencing the most valuable type-strain genomes for metagenomic binning, comparative biology and taxonomic classification.</title>
        <authorList>
            <person name="Goeker M."/>
        </authorList>
    </citation>
    <scope>NUCLEOTIDE SEQUENCE [LARGE SCALE GENOMIC DNA]</scope>
    <source>
        <strain evidence="2 3">DSM 21223</strain>
    </source>
</reference>
<organism evidence="2 3">
    <name type="scientific">Azospira oryzae</name>
    <dbReference type="NCBI Taxonomy" id="146939"/>
    <lineage>
        <taxon>Bacteria</taxon>
        <taxon>Pseudomonadati</taxon>
        <taxon>Pseudomonadota</taxon>
        <taxon>Betaproteobacteria</taxon>
        <taxon>Rhodocyclales</taxon>
        <taxon>Rhodocyclaceae</taxon>
        <taxon>Azospira</taxon>
    </lineage>
</organism>
<evidence type="ECO:0000256" key="1">
    <source>
        <dbReference type="ARBA" id="ARBA00005254"/>
    </source>
</evidence>
<comment type="similarity">
    <text evidence="1">Belongs to the enoyl-CoA hydratase/isomerase family.</text>
</comment>
<accession>A0ABY0IPZ5</accession>
<dbReference type="Gene3D" id="1.10.12.10">
    <property type="entry name" value="Lyase 2-enoyl-coa Hydratase, Chain A, domain 2"/>
    <property type="match status" value="1"/>
</dbReference>
<dbReference type="RefSeq" id="WP_130459827.1">
    <property type="nucleotide sequence ID" value="NZ_SHKM01000002.1"/>
</dbReference>